<dbReference type="Pfam" id="PF06276">
    <property type="entry name" value="FhuF"/>
    <property type="match status" value="1"/>
</dbReference>
<evidence type="ECO:0000259" key="5">
    <source>
        <dbReference type="Pfam" id="PF06276"/>
    </source>
</evidence>
<name>A0ABW7U429_9ACTN</name>
<evidence type="ECO:0000259" key="4">
    <source>
        <dbReference type="Pfam" id="PF04183"/>
    </source>
</evidence>
<feature type="compositionally biased region" description="Low complexity" evidence="3">
    <location>
        <begin position="183"/>
        <end position="201"/>
    </location>
</feature>
<dbReference type="RefSeq" id="WP_398708647.1">
    <property type="nucleotide sequence ID" value="NZ_JBIRUI010000004.1"/>
</dbReference>
<feature type="domain" description="Aerobactin siderophore biosynthesis IucA/IucC-like C-terminal" evidence="5">
    <location>
        <begin position="446"/>
        <end position="602"/>
    </location>
</feature>
<protein>
    <submittedName>
        <fullName evidence="6">IucA/IucC family protein</fullName>
    </submittedName>
</protein>
<dbReference type="Gene3D" id="6.10.250.3370">
    <property type="match status" value="1"/>
</dbReference>
<dbReference type="Gene3D" id="1.10.510.40">
    <property type="match status" value="1"/>
</dbReference>
<feature type="region of interest" description="Disordered" evidence="3">
    <location>
        <begin position="151"/>
        <end position="216"/>
    </location>
</feature>
<accession>A0ABW7U429</accession>
<dbReference type="InterPro" id="IPR022770">
    <property type="entry name" value="IucA/IucC-like_C"/>
</dbReference>
<dbReference type="Proteomes" id="UP001611339">
    <property type="component" value="Unassembled WGS sequence"/>
</dbReference>
<dbReference type="EMBL" id="JBIRUI010000004">
    <property type="protein sequence ID" value="MFI1714196.1"/>
    <property type="molecule type" value="Genomic_DNA"/>
</dbReference>
<keyword evidence="7" id="KW-1185">Reference proteome</keyword>
<evidence type="ECO:0000313" key="6">
    <source>
        <dbReference type="EMBL" id="MFI1714196.1"/>
    </source>
</evidence>
<evidence type="ECO:0000256" key="1">
    <source>
        <dbReference type="ARBA" id="ARBA00004924"/>
    </source>
</evidence>
<comment type="caution">
    <text evidence="6">The sequence shown here is derived from an EMBL/GenBank/DDBJ whole genome shotgun (WGS) entry which is preliminary data.</text>
</comment>
<dbReference type="PANTHER" id="PTHR34384">
    <property type="entry name" value="L-2,3-DIAMINOPROPANOATE--CITRATE LIGASE"/>
    <property type="match status" value="1"/>
</dbReference>
<comment type="pathway">
    <text evidence="1">Siderophore biosynthesis.</text>
</comment>
<dbReference type="Pfam" id="PF04183">
    <property type="entry name" value="IucA_IucC"/>
    <property type="match status" value="1"/>
</dbReference>
<dbReference type="InterPro" id="IPR037455">
    <property type="entry name" value="LucA/IucC-like"/>
</dbReference>
<organism evidence="6 7">
    <name type="scientific">Streptomyces litmocidini</name>
    <dbReference type="NCBI Taxonomy" id="67318"/>
    <lineage>
        <taxon>Bacteria</taxon>
        <taxon>Bacillati</taxon>
        <taxon>Actinomycetota</taxon>
        <taxon>Actinomycetes</taxon>
        <taxon>Kitasatosporales</taxon>
        <taxon>Streptomycetaceae</taxon>
        <taxon>Streptomyces</taxon>
    </lineage>
</organism>
<evidence type="ECO:0000313" key="7">
    <source>
        <dbReference type="Proteomes" id="UP001611339"/>
    </source>
</evidence>
<evidence type="ECO:0000256" key="3">
    <source>
        <dbReference type="SAM" id="MobiDB-lite"/>
    </source>
</evidence>
<dbReference type="PANTHER" id="PTHR34384:SF5">
    <property type="entry name" value="L-2,3-DIAMINOPROPANOATE--CITRATE LIGASE"/>
    <property type="match status" value="1"/>
</dbReference>
<proteinExistence type="inferred from homology"/>
<feature type="compositionally biased region" description="Low complexity" evidence="3">
    <location>
        <begin position="151"/>
        <end position="166"/>
    </location>
</feature>
<comment type="similarity">
    <text evidence="2">Belongs to the IucA/IucC family.</text>
</comment>
<sequence>MAEEVGTSEAAGTSEMAEASGTAEAAFVVELAEVAPRLLPAYRKELAPARAAVLARLWRALLHEPLPGVVERDGDAGRVRLADGRVLSGPPRLPYDLVVPGEDVTVRLDDRAHDHPAALLAALDLPGAAPLIAELGHSVASLALSRAGAAGAAGAAPGPGGDRSAAYTAGAVSGPGGDDRLDAAGAAGAADPASGPRGAGPFAYAEGPAPRPGGDDPLAYVEQSIVDGHPYHPSCRSRPGLSVAEQLAYAPEHRPVVGLDLVAVPADRCRVAGAWPDRLRDGDRLLLPVHPWQSEHVLPGLGHRPFATGAIPARPLMSVRTLAPLDGGPHLKTALSTRMTSAVRDISASGVENSAPLSELLAHVVADLADTLRVTRNIAGASALVRGEPSGDLAVLLRESPSAAAGLRAGETVVPVAALAARPAGDGPPLIRTLLASAGAPDAGADWLAAFAALAVPPLVRLLSRGVAPAAHGQNLLVVLDAHARPRRLVYRDLADVRLSPARLARHGFDAAPVGGRVVDDDPAVLRTMLFGHLFGTTFGTLVSALADRDRTAGARLWAVVAAAADRAYDDLPSTPENRADRAALFAPELRVKALTLMRLRGVDRDEWIPLRNPLAGTAHRKCTS</sequence>
<reference evidence="6 7" key="1">
    <citation type="submission" date="2024-10" db="EMBL/GenBank/DDBJ databases">
        <title>The Natural Products Discovery Center: Release of the First 8490 Sequenced Strains for Exploring Actinobacteria Biosynthetic Diversity.</title>
        <authorList>
            <person name="Kalkreuter E."/>
            <person name="Kautsar S.A."/>
            <person name="Yang D."/>
            <person name="Bader C.D."/>
            <person name="Teijaro C.N."/>
            <person name="Fluegel L."/>
            <person name="Davis C.M."/>
            <person name="Simpson J.R."/>
            <person name="Lauterbach L."/>
            <person name="Steele A.D."/>
            <person name="Gui C."/>
            <person name="Meng S."/>
            <person name="Li G."/>
            <person name="Viehrig K."/>
            <person name="Ye F."/>
            <person name="Su P."/>
            <person name="Kiefer A.F."/>
            <person name="Nichols A."/>
            <person name="Cepeda A.J."/>
            <person name="Yan W."/>
            <person name="Fan B."/>
            <person name="Jiang Y."/>
            <person name="Adhikari A."/>
            <person name="Zheng C.-J."/>
            <person name="Schuster L."/>
            <person name="Cowan T.M."/>
            <person name="Smanski M.J."/>
            <person name="Chevrette M.G."/>
            <person name="De Carvalho L.P.S."/>
            <person name="Shen B."/>
        </authorList>
    </citation>
    <scope>NUCLEOTIDE SEQUENCE [LARGE SCALE GENOMIC DNA]</scope>
    <source>
        <strain evidence="6 7">NPDC020602</strain>
    </source>
</reference>
<dbReference type="InterPro" id="IPR007310">
    <property type="entry name" value="Aerobactin_biosyn_IucA/IucC_N"/>
</dbReference>
<gene>
    <name evidence="6" type="ORF">ACH407_11550</name>
</gene>
<evidence type="ECO:0000256" key="2">
    <source>
        <dbReference type="ARBA" id="ARBA00007832"/>
    </source>
</evidence>
<feature type="domain" description="Aerobactin siderophore biosynthesis IucA/IucC N-terminal" evidence="4">
    <location>
        <begin position="219"/>
        <end position="420"/>
    </location>
</feature>